<evidence type="ECO:0000259" key="12">
    <source>
        <dbReference type="Pfam" id="PF22599"/>
    </source>
</evidence>
<dbReference type="Pfam" id="PF07549">
    <property type="entry name" value="Sec_GG"/>
    <property type="match status" value="1"/>
</dbReference>
<evidence type="ECO:0000256" key="8">
    <source>
        <dbReference type="ARBA" id="ARBA00023136"/>
    </source>
</evidence>
<feature type="transmembrane region" description="Helical" evidence="9">
    <location>
        <begin position="361"/>
        <end position="385"/>
    </location>
</feature>
<evidence type="ECO:0000256" key="2">
    <source>
        <dbReference type="ARBA" id="ARBA00022448"/>
    </source>
</evidence>
<dbReference type="GO" id="GO:0043952">
    <property type="term" value="P:protein transport by the Sec complex"/>
    <property type="evidence" value="ECO:0007669"/>
    <property type="project" value="UniProtKB-UniRule"/>
</dbReference>
<evidence type="ECO:0000256" key="5">
    <source>
        <dbReference type="ARBA" id="ARBA00022927"/>
    </source>
</evidence>
<evidence type="ECO:0000256" key="1">
    <source>
        <dbReference type="ARBA" id="ARBA00004651"/>
    </source>
</evidence>
<name>A0A1T4PGM2_9FIRM</name>
<keyword evidence="6 9" id="KW-1133">Transmembrane helix</keyword>
<accession>A0A1T4PGM2</accession>
<dbReference type="Gene3D" id="1.20.1640.10">
    <property type="entry name" value="Multidrug efflux transporter AcrB transmembrane domain"/>
    <property type="match status" value="1"/>
</dbReference>
<keyword evidence="7 9" id="KW-0811">Translocation</keyword>
<feature type="domain" description="SecDF P1 head subdomain" evidence="12">
    <location>
        <begin position="120"/>
        <end position="215"/>
    </location>
</feature>
<dbReference type="PRINTS" id="PR01755">
    <property type="entry name" value="SECFTRNLCASE"/>
</dbReference>
<keyword evidence="2 9" id="KW-0813">Transport</keyword>
<dbReference type="HAMAP" id="MF_01463_B">
    <property type="entry name" value="SecD_B"/>
    <property type="match status" value="1"/>
</dbReference>
<dbReference type="NCBIfam" id="TIGR01129">
    <property type="entry name" value="secD"/>
    <property type="match status" value="1"/>
</dbReference>
<feature type="domain" description="Protein export membrane protein SecD/SecF C-terminal" evidence="10">
    <location>
        <begin position="217"/>
        <end position="380"/>
    </location>
</feature>
<dbReference type="InterPro" id="IPR022646">
    <property type="entry name" value="SecD/SecF_CS"/>
</dbReference>
<gene>
    <name evidence="9" type="primary">secD</name>
    <name evidence="13" type="ORF">SAMN02745885_01275</name>
</gene>
<evidence type="ECO:0000259" key="11">
    <source>
        <dbReference type="Pfam" id="PF21760"/>
    </source>
</evidence>
<feature type="transmembrane region" description="Helical" evidence="9">
    <location>
        <begin position="239"/>
        <end position="259"/>
    </location>
</feature>
<evidence type="ECO:0000313" key="14">
    <source>
        <dbReference type="Proteomes" id="UP000189933"/>
    </source>
</evidence>
<evidence type="ECO:0000256" key="9">
    <source>
        <dbReference type="HAMAP-Rule" id="MF_01463"/>
    </source>
</evidence>
<keyword evidence="3 9" id="KW-1003">Cell membrane</keyword>
<dbReference type="FunFam" id="1.20.1640.10:FF:000004">
    <property type="entry name" value="Protein translocase subunit SecD"/>
    <property type="match status" value="1"/>
</dbReference>
<dbReference type="Pfam" id="PF21760">
    <property type="entry name" value="SecD_1st"/>
    <property type="match status" value="1"/>
</dbReference>
<keyword evidence="8 9" id="KW-0472">Membrane</keyword>
<evidence type="ECO:0000259" key="10">
    <source>
        <dbReference type="Pfam" id="PF02355"/>
    </source>
</evidence>
<dbReference type="InterPro" id="IPR022813">
    <property type="entry name" value="SecD/SecF_arch_bac"/>
</dbReference>
<organism evidence="13 14">
    <name type="scientific">Carboxydocella sporoproducens DSM 16521</name>
    <dbReference type="NCBI Taxonomy" id="1121270"/>
    <lineage>
        <taxon>Bacteria</taxon>
        <taxon>Bacillati</taxon>
        <taxon>Bacillota</taxon>
        <taxon>Clostridia</taxon>
        <taxon>Eubacteriales</taxon>
        <taxon>Clostridiales Family XVI. Incertae Sedis</taxon>
        <taxon>Carboxydocella</taxon>
    </lineage>
</organism>
<dbReference type="Gene3D" id="3.30.1360.200">
    <property type="match status" value="1"/>
</dbReference>
<dbReference type="GO" id="GO:0005886">
    <property type="term" value="C:plasma membrane"/>
    <property type="evidence" value="ECO:0007669"/>
    <property type="project" value="UniProtKB-SubCell"/>
</dbReference>
<dbReference type="InterPro" id="IPR022645">
    <property type="entry name" value="SecD/SecF_bac"/>
</dbReference>
<reference evidence="14" key="1">
    <citation type="submission" date="2017-02" db="EMBL/GenBank/DDBJ databases">
        <authorList>
            <person name="Varghese N."/>
            <person name="Submissions S."/>
        </authorList>
    </citation>
    <scope>NUCLEOTIDE SEQUENCE [LARGE SCALE GENOMIC DNA]</scope>
    <source>
        <strain evidence="14">DSM 16521</strain>
    </source>
</reference>
<dbReference type="Proteomes" id="UP000189933">
    <property type="component" value="Unassembled WGS sequence"/>
</dbReference>
<dbReference type="InterPro" id="IPR005791">
    <property type="entry name" value="SecD"/>
</dbReference>
<sequence>MRKKSLITLVVTVMLLSAVMAGSFGLITKYINLGLDLQGGVHVVLQAKATKETAVTQDAIARTIEVLHRRVNETGVREPVIQPEGRDRIIVELAGLKDPEEAIRLIGKTAVLRFKTADGKTVLTGEDLKTAQTGIDPYTNQPEISLTFTSEGARKFAEITTKNVGKPIAIYLDEQLLTNPVVKEPITNGQARITGNRTVEEAENIAKLLRAGALPLDLEFVEKRVVGPTLGSDSLNKSILAGEIGLVAILVFMILFYRLPGLVADFALVVYAFLVLGLLAALNATLTLPGIAGFLLSLGMAVDTNIIIYERIKEELRAGKTVRTAIEAGFNRAFTTVLDANVTTLIAAAVLYFLGTASIRGFAVTLALGIVASMFTAISFTRWMLRLIADAGVKNSKLFGA</sequence>
<evidence type="ECO:0000313" key="13">
    <source>
        <dbReference type="EMBL" id="SJZ90700.1"/>
    </source>
</evidence>
<feature type="domain" description="Protein translocase subunit SecDF P1" evidence="11">
    <location>
        <begin position="61"/>
        <end position="118"/>
    </location>
</feature>
<comment type="caution">
    <text evidence="9">Lacks conserved residue(s) required for the propagation of feature annotation.</text>
</comment>
<evidence type="ECO:0000256" key="6">
    <source>
        <dbReference type="ARBA" id="ARBA00022989"/>
    </source>
</evidence>
<keyword evidence="5 9" id="KW-0653">Protein transport</keyword>
<dbReference type="PANTHER" id="PTHR30081:SF1">
    <property type="entry name" value="PROTEIN TRANSLOCASE SUBUNIT SECD"/>
    <property type="match status" value="1"/>
</dbReference>
<proteinExistence type="inferred from homology"/>
<dbReference type="InterPro" id="IPR054384">
    <property type="entry name" value="SecDF_P1_head"/>
</dbReference>
<dbReference type="GO" id="GO:0006605">
    <property type="term" value="P:protein targeting"/>
    <property type="evidence" value="ECO:0007669"/>
    <property type="project" value="UniProtKB-UniRule"/>
</dbReference>
<dbReference type="InterPro" id="IPR048631">
    <property type="entry name" value="SecD_1st"/>
</dbReference>
<dbReference type="GO" id="GO:0065002">
    <property type="term" value="P:intracellular protein transmembrane transport"/>
    <property type="evidence" value="ECO:0007669"/>
    <property type="project" value="UniProtKB-UniRule"/>
</dbReference>
<keyword evidence="14" id="KW-1185">Reference proteome</keyword>
<dbReference type="Gene3D" id="3.30.70.3400">
    <property type="match status" value="1"/>
</dbReference>
<feature type="transmembrane region" description="Helical" evidence="9">
    <location>
        <begin position="266"/>
        <end position="285"/>
    </location>
</feature>
<feature type="transmembrane region" description="Helical" evidence="9">
    <location>
        <begin position="333"/>
        <end position="355"/>
    </location>
</feature>
<keyword evidence="4 9" id="KW-0812">Transmembrane</keyword>
<dbReference type="NCBIfam" id="TIGR00916">
    <property type="entry name" value="2A0604s01"/>
    <property type="match status" value="1"/>
</dbReference>
<dbReference type="PANTHER" id="PTHR30081">
    <property type="entry name" value="PROTEIN-EXPORT MEMBRANE PROTEIN SEC"/>
    <property type="match status" value="1"/>
</dbReference>
<protein>
    <recommendedName>
        <fullName evidence="9">Protein translocase subunit SecD</fullName>
    </recommendedName>
</protein>
<comment type="subcellular location">
    <subcellularLocation>
        <location evidence="1 9">Cell membrane</location>
        <topology evidence="1 9">Multi-pass membrane protein</topology>
    </subcellularLocation>
</comment>
<evidence type="ECO:0000256" key="3">
    <source>
        <dbReference type="ARBA" id="ARBA00022475"/>
    </source>
</evidence>
<dbReference type="Pfam" id="PF22599">
    <property type="entry name" value="SecDF_P1_head"/>
    <property type="match status" value="1"/>
</dbReference>
<dbReference type="InterPro" id="IPR055344">
    <property type="entry name" value="SecD_SecF_C_bact"/>
</dbReference>
<dbReference type="Pfam" id="PF02355">
    <property type="entry name" value="SecD_SecF_C"/>
    <property type="match status" value="1"/>
</dbReference>
<dbReference type="GO" id="GO:0015450">
    <property type="term" value="F:protein-transporting ATPase activity"/>
    <property type="evidence" value="ECO:0007669"/>
    <property type="project" value="InterPro"/>
</dbReference>
<dbReference type="InterPro" id="IPR048634">
    <property type="entry name" value="SecD_SecF_C"/>
</dbReference>
<comment type="function">
    <text evidence="9">Part of the Sec protein translocase complex. Interacts with the SecYEG preprotein conducting channel. SecDF uses the proton motive force (PMF) to complete protein translocation after the ATP-dependent function of SecA.</text>
</comment>
<evidence type="ECO:0000256" key="4">
    <source>
        <dbReference type="ARBA" id="ARBA00022692"/>
    </source>
</evidence>
<comment type="similarity">
    <text evidence="9">Belongs to the SecD/SecF family. SecD subfamily.</text>
</comment>
<comment type="subunit">
    <text evidence="9">Forms a complex with SecF. Part of the essential Sec protein translocation apparatus which comprises SecA, SecYEG and auxiliary proteins SecDF. Other proteins may also be involved.</text>
</comment>
<dbReference type="RefSeq" id="WP_078665354.1">
    <property type="nucleotide sequence ID" value="NZ_FUXM01000011.1"/>
</dbReference>
<dbReference type="OrthoDB" id="9805019at2"/>
<evidence type="ECO:0000256" key="7">
    <source>
        <dbReference type="ARBA" id="ARBA00023010"/>
    </source>
</evidence>
<dbReference type="EMBL" id="FUXM01000011">
    <property type="protein sequence ID" value="SJZ90700.1"/>
    <property type="molecule type" value="Genomic_DNA"/>
</dbReference>
<dbReference type="AlphaFoldDB" id="A0A1T4PGM2"/>
<dbReference type="SUPFAM" id="SSF82866">
    <property type="entry name" value="Multidrug efflux transporter AcrB transmembrane domain"/>
    <property type="match status" value="1"/>
</dbReference>